<reference evidence="2" key="1">
    <citation type="journal article" date="2021" name="Sci. Rep.">
        <title>Diploid genomic architecture of Nitzschia inconspicua, an elite biomass production diatom.</title>
        <authorList>
            <person name="Oliver A."/>
            <person name="Podell S."/>
            <person name="Pinowska A."/>
            <person name="Traller J.C."/>
            <person name="Smith S.R."/>
            <person name="McClure R."/>
            <person name="Beliaev A."/>
            <person name="Bohutskyi P."/>
            <person name="Hill E.A."/>
            <person name="Rabines A."/>
            <person name="Zheng H."/>
            <person name="Allen L.Z."/>
            <person name="Kuo A."/>
            <person name="Grigoriev I.V."/>
            <person name="Allen A.E."/>
            <person name="Hazlebeck D."/>
            <person name="Allen E.E."/>
        </authorList>
    </citation>
    <scope>NUCLEOTIDE SEQUENCE</scope>
    <source>
        <strain evidence="2">Hildebrandi</strain>
    </source>
</reference>
<dbReference type="AlphaFoldDB" id="A0A9K3PI29"/>
<protein>
    <submittedName>
        <fullName evidence="2">Leucine rich repeat LRR-containing protein</fullName>
    </submittedName>
</protein>
<sequence length="406" mass="44908">MESHCSELPFRRRIDSCHDRIKTTIIGGSPSRSRTFSTRSVAELPGNRVIEEQAALLCRINSKSIPSVVGTKRKFPFDASFAIVPTIVPCIPSPLPSSSNSTSVNLRHRLVCDEMVEWLATQSCSKTNPPVSELWLGPVFESSATVLSAIATLPSTVTHLDLDLRNALHLVPQAMPLLMSKQHLKSLSVRVFGDSGAIDLARELHRNPHLEQLDVRGNRIGSFGTRALVNAVIASESSLSKLFLSCNCILDGDMIGLLLSCTQQLQSLDLAFNWLGDEGVEHICEGLCKNKSLQELNLYGCHRISNAGLRTILDCVQYYNTSLHEIRLQTFDEEGEGLVRRINHFLALNKAGRYLVQSNNPVPESLWPLVLAKSNQTPDSLFYLIREAIGPSKAGKTNRTQRDARM</sequence>
<name>A0A9K3PI29_9STRA</name>
<organism evidence="2 3">
    <name type="scientific">Nitzschia inconspicua</name>
    <dbReference type="NCBI Taxonomy" id="303405"/>
    <lineage>
        <taxon>Eukaryota</taxon>
        <taxon>Sar</taxon>
        <taxon>Stramenopiles</taxon>
        <taxon>Ochrophyta</taxon>
        <taxon>Bacillariophyta</taxon>
        <taxon>Bacillariophyceae</taxon>
        <taxon>Bacillariophycidae</taxon>
        <taxon>Bacillariales</taxon>
        <taxon>Bacillariaceae</taxon>
        <taxon>Nitzschia</taxon>
    </lineage>
</organism>
<proteinExistence type="predicted"/>
<evidence type="ECO:0000256" key="1">
    <source>
        <dbReference type="ARBA" id="ARBA00022737"/>
    </source>
</evidence>
<dbReference type="InterPro" id="IPR052201">
    <property type="entry name" value="LRR-containing_regulator"/>
</dbReference>
<dbReference type="OrthoDB" id="76105at2759"/>
<dbReference type="Proteomes" id="UP000693970">
    <property type="component" value="Unassembled WGS sequence"/>
</dbReference>
<comment type="caution">
    <text evidence="2">The sequence shown here is derived from an EMBL/GenBank/DDBJ whole genome shotgun (WGS) entry which is preliminary data.</text>
</comment>
<dbReference type="Pfam" id="PF13516">
    <property type="entry name" value="LRR_6"/>
    <property type="match status" value="3"/>
</dbReference>
<dbReference type="SMART" id="SM00368">
    <property type="entry name" value="LRR_RI"/>
    <property type="match status" value="3"/>
</dbReference>
<dbReference type="PANTHER" id="PTHR24111">
    <property type="entry name" value="LEUCINE-RICH REPEAT-CONTAINING PROTEIN 34"/>
    <property type="match status" value="1"/>
</dbReference>
<reference evidence="2" key="2">
    <citation type="submission" date="2021-04" db="EMBL/GenBank/DDBJ databases">
        <authorList>
            <person name="Podell S."/>
        </authorList>
    </citation>
    <scope>NUCLEOTIDE SEQUENCE</scope>
    <source>
        <strain evidence="2">Hildebrandi</strain>
    </source>
</reference>
<evidence type="ECO:0000313" key="3">
    <source>
        <dbReference type="Proteomes" id="UP000693970"/>
    </source>
</evidence>
<keyword evidence="1" id="KW-0677">Repeat</keyword>
<gene>
    <name evidence="2" type="ORF">IV203_016883</name>
</gene>
<keyword evidence="3" id="KW-1185">Reference proteome</keyword>
<evidence type="ECO:0000313" key="2">
    <source>
        <dbReference type="EMBL" id="KAG7348178.1"/>
    </source>
</evidence>
<dbReference type="EMBL" id="JAGRRH010000020">
    <property type="protein sequence ID" value="KAG7348178.1"/>
    <property type="molecule type" value="Genomic_DNA"/>
</dbReference>
<accession>A0A9K3PI29</accession>
<dbReference type="SMART" id="SM00367">
    <property type="entry name" value="LRR_CC"/>
    <property type="match status" value="2"/>
</dbReference>
<dbReference type="InterPro" id="IPR001611">
    <property type="entry name" value="Leu-rich_rpt"/>
</dbReference>
<dbReference type="PANTHER" id="PTHR24111:SF0">
    <property type="entry name" value="LEUCINE-RICH REPEAT-CONTAINING PROTEIN"/>
    <property type="match status" value="1"/>
</dbReference>
<dbReference type="InterPro" id="IPR006553">
    <property type="entry name" value="Leu-rich_rpt_Cys-con_subtyp"/>
</dbReference>